<gene>
    <name evidence="2" type="ORF">OXD698_LOCUS1664</name>
</gene>
<feature type="compositionally biased region" description="Polar residues" evidence="1">
    <location>
        <begin position="487"/>
        <end position="501"/>
    </location>
</feature>
<evidence type="ECO:0000313" key="2">
    <source>
        <dbReference type="EMBL" id="CAF3507182.1"/>
    </source>
</evidence>
<feature type="compositionally biased region" description="Polar residues" evidence="1">
    <location>
        <begin position="229"/>
        <end position="240"/>
    </location>
</feature>
<comment type="caution">
    <text evidence="2">The sequence shown here is derived from an EMBL/GenBank/DDBJ whole genome shotgun (WGS) entry which is preliminary data.</text>
</comment>
<feature type="compositionally biased region" description="Acidic residues" evidence="1">
    <location>
        <begin position="560"/>
        <end position="571"/>
    </location>
</feature>
<feature type="compositionally biased region" description="Low complexity" evidence="1">
    <location>
        <begin position="395"/>
        <end position="404"/>
    </location>
</feature>
<protein>
    <submittedName>
        <fullName evidence="2">Uncharacterized protein</fullName>
    </submittedName>
</protein>
<dbReference type="EMBL" id="CAJOAZ010000049">
    <property type="protein sequence ID" value="CAF3507182.1"/>
    <property type="molecule type" value="Genomic_DNA"/>
</dbReference>
<feature type="region of interest" description="Disordered" evidence="1">
    <location>
        <begin position="468"/>
        <end position="501"/>
    </location>
</feature>
<reference evidence="2" key="1">
    <citation type="submission" date="2021-02" db="EMBL/GenBank/DDBJ databases">
        <authorList>
            <person name="Nowell W R."/>
        </authorList>
    </citation>
    <scope>NUCLEOTIDE SEQUENCE</scope>
</reference>
<feature type="compositionally biased region" description="Low complexity" evidence="1">
    <location>
        <begin position="247"/>
        <end position="257"/>
    </location>
</feature>
<feature type="region of interest" description="Disordered" evidence="1">
    <location>
        <begin position="553"/>
        <end position="589"/>
    </location>
</feature>
<accession>A0A818HF30</accession>
<name>A0A818HF30_9BILA</name>
<evidence type="ECO:0000256" key="1">
    <source>
        <dbReference type="SAM" id="MobiDB-lite"/>
    </source>
</evidence>
<dbReference type="AlphaFoldDB" id="A0A818HF30"/>
<sequence>MSVLVASLTNNNHHHHPHSSYFSNNTTRRMNGNISQTKQNRLSTTAAAATKVNENDQTNDHVPYGVVNSMKQRLLNKVNESFLLNNNSTIIRHSLSKPSSRLSSNENLLQTKTSVSPLKHTTRLSRSQDNLTNNHPLNSIPSQIIINEKLTSYIQPTQDVIIVDTTTNEINNDNNDDEKLHAGQKVPLHKQSYTELHVDEAPKPGTVTTVKNMFERQIRLSRYDADKIFNTSTPGSSRMSSQHREISTPTRSRSTSPNDVALRQRRTIISVPIIPLTSTTLTLPTSTSYPDLVTSHTPPAETNKNSTEQIHNENYSQGLNKEKKVFIPIRNITSHEHTPLSVVIIDESSTNITNQQHPNLLLPSTSEIVDCQPLDFKSRLALFNRTNTQKSNKNSINVKKSFNPTTPPPSTNTVTKPVIHQPARLINEEKKDIQLEPIHGQLSISVSRSVINTAKAVTFFGGNKLNGDTKSSLPSSIPPPPPPSSSNQTNTKNESSSISTSLDVLRTPDIIGGNVKLNKSSIFSGTKKDARVQFIDNVDTFEYPSYEIAMAELGSTGSDNDNDIEEDDDDLSNVSNGDSNINEKKNDKREELIENNKRVNDVDDDELERLARINAKFNTNNLEEKSLKPKGTLHTFRPTHLDQYELGTQHGSLLISKSSDISSSANSYSLISRQKILSSSNVQTKNLSNHSLLKYQQKPIFDMANNIQWSSMSTTTDLLF</sequence>
<feature type="region of interest" description="Disordered" evidence="1">
    <location>
        <begin position="395"/>
        <end position="419"/>
    </location>
</feature>
<evidence type="ECO:0000313" key="3">
    <source>
        <dbReference type="Proteomes" id="UP000663844"/>
    </source>
</evidence>
<organism evidence="2 3">
    <name type="scientific">Adineta steineri</name>
    <dbReference type="NCBI Taxonomy" id="433720"/>
    <lineage>
        <taxon>Eukaryota</taxon>
        <taxon>Metazoa</taxon>
        <taxon>Spiralia</taxon>
        <taxon>Gnathifera</taxon>
        <taxon>Rotifera</taxon>
        <taxon>Eurotatoria</taxon>
        <taxon>Bdelloidea</taxon>
        <taxon>Adinetida</taxon>
        <taxon>Adinetidae</taxon>
        <taxon>Adineta</taxon>
    </lineage>
</organism>
<feature type="region of interest" description="Disordered" evidence="1">
    <location>
        <begin position="229"/>
        <end position="259"/>
    </location>
</feature>
<dbReference type="Proteomes" id="UP000663844">
    <property type="component" value="Unassembled WGS sequence"/>
</dbReference>
<proteinExistence type="predicted"/>
<feature type="region of interest" description="Disordered" evidence="1">
    <location>
        <begin position="1"/>
        <end position="31"/>
    </location>
</feature>